<feature type="domain" description="PAS" evidence="22">
    <location>
        <begin position="581"/>
        <end position="652"/>
    </location>
</feature>
<dbReference type="PANTHER" id="PTHR43047:SF64">
    <property type="entry name" value="HISTIDINE KINASE CONTAINING CHEY-HOMOLOGOUS RECEIVER DOMAIN AND PAS DOMAIN-RELATED"/>
    <property type="match status" value="1"/>
</dbReference>
<evidence type="ECO:0000259" key="22">
    <source>
        <dbReference type="PROSITE" id="PS50112"/>
    </source>
</evidence>
<dbReference type="Gene3D" id="1.10.287.130">
    <property type="match status" value="1"/>
</dbReference>
<dbReference type="Pfam" id="PF02743">
    <property type="entry name" value="dCache_1"/>
    <property type="match status" value="1"/>
</dbReference>
<evidence type="ECO:0000256" key="17">
    <source>
        <dbReference type="PROSITE-ProRule" id="PRU00169"/>
    </source>
</evidence>
<dbReference type="InterPro" id="IPR011006">
    <property type="entry name" value="CheY-like_superfamily"/>
</dbReference>
<feature type="domain" description="HAMP" evidence="24">
    <location>
        <begin position="373"/>
        <end position="426"/>
    </location>
</feature>
<keyword evidence="12 18" id="KW-1133">Transmembrane helix</keyword>
<dbReference type="CDD" id="cd00130">
    <property type="entry name" value="PAS"/>
    <property type="match status" value="1"/>
</dbReference>
<feature type="transmembrane region" description="Helical" evidence="18">
    <location>
        <begin position="353"/>
        <end position="376"/>
    </location>
</feature>
<evidence type="ECO:0000256" key="6">
    <source>
        <dbReference type="ARBA" id="ARBA00022553"/>
    </source>
</evidence>
<dbReference type="InterPro" id="IPR004358">
    <property type="entry name" value="Sig_transdc_His_kin-like_C"/>
</dbReference>
<keyword evidence="5" id="KW-1003">Cell membrane</keyword>
<dbReference type="Pfam" id="PF00512">
    <property type="entry name" value="HisKA"/>
    <property type="match status" value="1"/>
</dbReference>
<dbReference type="InterPro" id="IPR003594">
    <property type="entry name" value="HATPase_dom"/>
</dbReference>
<dbReference type="SUPFAM" id="SSF55781">
    <property type="entry name" value="GAF domain-like"/>
    <property type="match status" value="1"/>
</dbReference>
<dbReference type="Pfam" id="PF13426">
    <property type="entry name" value="PAS_9"/>
    <property type="match status" value="1"/>
</dbReference>
<feature type="domain" description="PAC" evidence="23">
    <location>
        <begin position="649"/>
        <end position="705"/>
    </location>
</feature>
<evidence type="ECO:0000256" key="9">
    <source>
        <dbReference type="ARBA" id="ARBA00022741"/>
    </source>
</evidence>
<feature type="domain" description="Response regulatory" evidence="21">
    <location>
        <begin position="1141"/>
        <end position="1264"/>
    </location>
</feature>
<dbReference type="SMART" id="SM00304">
    <property type="entry name" value="HAMP"/>
    <property type="match status" value="1"/>
</dbReference>
<protein>
    <recommendedName>
        <fullName evidence="16">Circadian input-output histidine kinase CikA</fullName>
        <ecNumber evidence="4">2.7.13.3</ecNumber>
    </recommendedName>
</protein>
<dbReference type="AlphaFoldDB" id="A0A926WL04"/>
<dbReference type="SUPFAM" id="SSF55874">
    <property type="entry name" value="ATPase domain of HSP90 chaperone/DNA topoisomerase II/histidine kinase"/>
    <property type="match status" value="1"/>
</dbReference>
<feature type="transmembrane region" description="Helical" evidence="18">
    <location>
        <begin position="23"/>
        <end position="43"/>
    </location>
</feature>
<dbReference type="SMART" id="SM00388">
    <property type="entry name" value="HisKA"/>
    <property type="match status" value="1"/>
</dbReference>
<dbReference type="GO" id="GO:0000155">
    <property type="term" value="F:phosphorelay sensor kinase activity"/>
    <property type="evidence" value="ECO:0007669"/>
    <property type="project" value="InterPro"/>
</dbReference>
<dbReference type="Gene3D" id="3.40.50.2300">
    <property type="match status" value="1"/>
</dbReference>
<organism evidence="25 26">
    <name type="scientific">Anabaena sphaerica FACHB-251</name>
    <dbReference type="NCBI Taxonomy" id="2692883"/>
    <lineage>
        <taxon>Bacteria</taxon>
        <taxon>Bacillati</taxon>
        <taxon>Cyanobacteriota</taxon>
        <taxon>Cyanophyceae</taxon>
        <taxon>Nostocales</taxon>
        <taxon>Nostocaceae</taxon>
        <taxon>Anabaena</taxon>
    </lineage>
</organism>
<feature type="domain" description="Histidine kinase" evidence="20">
    <location>
        <begin position="900"/>
        <end position="1121"/>
    </location>
</feature>
<evidence type="ECO:0000256" key="4">
    <source>
        <dbReference type="ARBA" id="ARBA00012438"/>
    </source>
</evidence>
<feature type="domain" description="Phytochrome chromophore attachment site" evidence="19">
    <location>
        <begin position="725"/>
        <end position="866"/>
    </location>
</feature>
<dbReference type="PROSITE" id="PS50046">
    <property type="entry name" value="PHYTOCHROME_2"/>
    <property type="match status" value="1"/>
</dbReference>
<accession>A0A926WL04</accession>
<evidence type="ECO:0000256" key="11">
    <source>
        <dbReference type="ARBA" id="ARBA00022840"/>
    </source>
</evidence>
<dbReference type="CDD" id="cd12913">
    <property type="entry name" value="PDC1_MCP_like"/>
    <property type="match status" value="1"/>
</dbReference>
<dbReference type="InterPro" id="IPR000014">
    <property type="entry name" value="PAS"/>
</dbReference>
<dbReference type="InterPro" id="IPR003660">
    <property type="entry name" value="HAMP_dom"/>
</dbReference>
<dbReference type="SMART" id="SM00065">
    <property type="entry name" value="GAF"/>
    <property type="match status" value="1"/>
</dbReference>
<dbReference type="InterPro" id="IPR003661">
    <property type="entry name" value="HisK_dim/P_dom"/>
</dbReference>
<dbReference type="PROSITE" id="PS50109">
    <property type="entry name" value="HIS_KIN"/>
    <property type="match status" value="1"/>
</dbReference>
<feature type="modified residue" description="4-aspartylphosphate" evidence="17">
    <location>
        <position position="1190"/>
    </location>
</feature>
<evidence type="ECO:0000256" key="16">
    <source>
        <dbReference type="ARBA" id="ARBA00074306"/>
    </source>
</evidence>
<dbReference type="NCBIfam" id="TIGR00229">
    <property type="entry name" value="sensory_box"/>
    <property type="match status" value="2"/>
</dbReference>
<dbReference type="InterPro" id="IPR001789">
    <property type="entry name" value="Sig_transdc_resp-reg_receiver"/>
</dbReference>
<dbReference type="PROSITE" id="PS50885">
    <property type="entry name" value="HAMP"/>
    <property type="match status" value="1"/>
</dbReference>
<name>A0A926WL04_9NOST</name>
<dbReference type="Gene3D" id="3.30.565.10">
    <property type="entry name" value="Histidine kinase-like ATPase, C-terminal domain"/>
    <property type="match status" value="1"/>
</dbReference>
<dbReference type="CDD" id="cd00082">
    <property type="entry name" value="HisKA"/>
    <property type="match status" value="1"/>
</dbReference>
<dbReference type="InterPro" id="IPR036890">
    <property type="entry name" value="HATPase_C_sf"/>
</dbReference>
<dbReference type="PROSITE" id="PS50110">
    <property type="entry name" value="RESPONSE_REGULATORY"/>
    <property type="match status" value="1"/>
</dbReference>
<proteinExistence type="inferred from homology"/>
<dbReference type="Gene3D" id="3.30.450.20">
    <property type="entry name" value="PAS domain"/>
    <property type="match status" value="3"/>
</dbReference>
<evidence type="ECO:0000259" key="23">
    <source>
        <dbReference type="PROSITE" id="PS50113"/>
    </source>
</evidence>
<evidence type="ECO:0000256" key="7">
    <source>
        <dbReference type="ARBA" id="ARBA00022679"/>
    </source>
</evidence>
<dbReference type="GO" id="GO:0005886">
    <property type="term" value="C:plasma membrane"/>
    <property type="evidence" value="ECO:0007669"/>
    <property type="project" value="UniProtKB-SubCell"/>
</dbReference>
<evidence type="ECO:0000256" key="14">
    <source>
        <dbReference type="ARBA" id="ARBA00023136"/>
    </source>
</evidence>
<dbReference type="PANTHER" id="PTHR43047">
    <property type="entry name" value="TWO-COMPONENT HISTIDINE PROTEIN KINASE"/>
    <property type="match status" value="1"/>
</dbReference>
<dbReference type="SUPFAM" id="SSF52172">
    <property type="entry name" value="CheY-like"/>
    <property type="match status" value="1"/>
</dbReference>
<dbReference type="SUPFAM" id="SSF158472">
    <property type="entry name" value="HAMP domain-like"/>
    <property type="match status" value="1"/>
</dbReference>
<keyword evidence="10" id="KW-0418">Kinase</keyword>
<dbReference type="InterPro" id="IPR029016">
    <property type="entry name" value="GAF-like_dom_sf"/>
</dbReference>
<dbReference type="Gene3D" id="3.30.450.40">
    <property type="match status" value="1"/>
</dbReference>
<comment type="subcellular location">
    <subcellularLocation>
        <location evidence="2">Cell membrane</location>
        <topology evidence="2">Multi-pass membrane protein</topology>
    </subcellularLocation>
</comment>
<dbReference type="CDD" id="cd17546">
    <property type="entry name" value="REC_hyHK_CKI1_RcsC-like"/>
    <property type="match status" value="1"/>
</dbReference>
<evidence type="ECO:0000313" key="26">
    <source>
        <dbReference type="Proteomes" id="UP000662185"/>
    </source>
</evidence>
<gene>
    <name evidence="25" type="ORF">H6G06_21825</name>
</gene>
<dbReference type="InterPro" id="IPR000700">
    <property type="entry name" value="PAS-assoc_C"/>
</dbReference>
<dbReference type="EC" id="2.7.13.3" evidence="4"/>
<keyword evidence="26" id="KW-1185">Reference proteome</keyword>
<dbReference type="InterPro" id="IPR033479">
    <property type="entry name" value="dCache_1"/>
</dbReference>
<keyword evidence="11" id="KW-0067">ATP-binding</keyword>
<evidence type="ECO:0000256" key="10">
    <source>
        <dbReference type="ARBA" id="ARBA00022777"/>
    </source>
</evidence>
<reference evidence="26" key="1">
    <citation type="journal article" date="2020" name="ISME J.">
        <title>Comparative genomics reveals insights into cyanobacterial evolution and habitat adaptation.</title>
        <authorList>
            <person name="Chen M.Y."/>
            <person name="Teng W.K."/>
            <person name="Zhao L."/>
            <person name="Hu C.X."/>
            <person name="Zhou Y.K."/>
            <person name="Han B.P."/>
            <person name="Song L.R."/>
            <person name="Shu W.S."/>
        </authorList>
    </citation>
    <scope>NUCLEOTIDE SEQUENCE [LARGE SCALE GENOMIC DNA]</scope>
    <source>
        <strain evidence="26">FACHB-251</strain>
    </source>
</reference>
<dbReference type="PRINTS" id="PR00344">
    <property type="entry name" value="BCTRLSENSOR"/>
</dbReference>
<dbReference type="SMART" id="SM00086">
    <property type="entry name" value="PAC"/>
    <property type="match status" value="2"/>
</dbReference>
<evidence type="ECO:0000256" key="8">
    <source>
        <dbReference type="ARBA" id="ARBA00022692"/>
    </source>
</evidence>
<evidence type="ECO:0000256" key="5">
    <source>
        <dbReference type="ARBA" id="ARBA00022475"/>
    </source>
</evidence>
<evidence type="ECO:0000259" key="21">
    <source>
        <dbReference type="PROSITE" id="PS50110"/>
    </source>
</evidence>
<dbReference type="GO" id="GO:0005524">
    <property type="term" value="F:ATP binding"/>
    <property type="evidence" value="ECO:0007669"/>
    <property type="project" value="UniProtKB-KW"/>
</dbReference>
<feature type="domain" description="PAC" evidence="23">
    <location>
        <begin position="510"/>
        <end position="562"/>
    </location>
</feature>
<dbReference type="Pfam" id="PF08447">
    <property type="entry name" value="PAS_3"/>
    <property type="match status" value="1"/>
</dbReference>
<evidence type="ECO:0000256" key="3">
    <source>
        <dbReference type="ARBA" id="ARBA00006402"/>
    </source>
</evidence>
<dbReference type="Pfam" id="PF00072">
    <property type="entry name" value="Response_reg"/>
    <property type="match status" value="1"/>
</dbReference>
<keyword evidence="13" id="KW-0902">Two-component regulatory system</keyword>
<dbReference type="SUPFAM" id="SSF55785">
    <property type="entry name" value="PYP-like sensor domain (PAS domain)"/>
    <property type="match status" value="2"/>
</dbReference>
<dbReference type="PROSITE" id="PS50112">
    <property type="entry name" value="PAS"/>
    <property type="match status" value="1"/>
</dbReference>
<comment type="similarity">
    <text evidence="3">In the N-terminal section; belongs to the phytochrome family.</text>
</comment>
<keyword evidence="8 18" id="KW-0812">Transmembrane</keyword>
<keyword evidence="15" id="KW-0131">Cell cycle</keyword>
<sequence length="1264" mass="141561">MNSHPYHQWIIKTVGTASLRRMLIVPFVLQIVGFVALVGYFSYQNGSLAVNKLVVDLQSEINNRIEQKITNYFNAPVKINQLNVDAYESGQLNLFNFQATGQYFTKQLRTFGTSYIQFATARGEYIGAGDYGSGRAQIEEIPLGAELGKSYKYDTNLAGERTRLVSVQAYDPRREAWFSNVVKAGKPVWSEIYNWDTNPEIMSIAASYPLYDRQGKFIGALGTDLSLTYISNFLRQIKLGSSGKAFILERSGMLVASSAKEAPFRMVNGQAKRLQILNSQDFVIREVATNIQKQWGDLAKIDANEQIQVKIKGKTYFVLVSRWQDNLGLDWLVVSVLPESDFMTEIQAATKKTIFLCGVAFLLSTAMGLLTTQLIAQPLLRLILAARQIAQGDFQEISPISTPIVEVRELSHSFHQMAQQLQRSFTELADSKAELDQFLESLPIGVAIHGIDGSVVYLNRVGKSLLGVEKIPEQDQDDLATAYQLYVEGTNQLYPRGRLPAMRALQGECLKIEDIEVHCNGRIIPAAVWATPIFDHNGVITHAITAFQDITYRKQAERILTNYNAALERQIAAKTAELRDQEARFRAIVELQTELIARSRADGILTFVNDAFCRYFGVNTEDILGHSYKPFVFPEDCELVFANLANMSLNNPVSTIENRVIANGEVRWMQWNHRMIFDQENRFVELQAVGRDITDKKRAEMALAVRERYLSTLVSVQKYLLVHDSDTTYYTQILQWLGETASASRIYLFENNHDAAGNLVTSQKSEWCNQGIDPEVDNPALQNVVYAEFLPRWLELLSSGKIINGVVIDFPDSEREILEPQGILAILILPLLVNGQFWGFIGFDNCVSAQIWEPAEVNLLSAAASAISAHLERQKARRELVDAKEAAETANRTKSQFLTSMSHELRTPLNAIIGFSQLLETDATLQVEQKDFINTINQSGEHLLSLIDDVLEMSKIEAGKVFLNEKSFHLRQLLTTLMNMLRQQTESKGLSLELQLAENLPDSIITDDAKLRQVLINLLGNAIKFTDNGGITLRVGNMESLGKGYHLFFEVEDTGSGIAKEELDTIFDVFGQSESGKQSHTGTGLGLSISRKFVELMGGQVTVQSTLGVGSKFRFDIQVQVVKAQALEDEDSQTTPLSSATVLVVDDNAVNRKFALLMLKRLGYQAQAVDGGEKAISVLQRQHFEVILMDVQMPGMDGLETTQRIRALYSDWLVQRQGDHRKQPIIIGFTADISPETRDKCLAMGMNDFLSKPVKLERLQQALL</sequence>
<dbReference type="InterPro" id="IPR001610">
    <property type="entry name" value="PAC"/>
</dbReference>
<dbReference type="EMBL" id="JACJQU010000018">
    <property type="protein sequence ID" value="MBD2296042.1"/>
    <property type="molecule type" value="Genomic_DNA"/>
</dbReference>
<comment type="caution">
    <text evidence="25">The sequence shown here is derived from an EMBL/GenBank/DDBJ whole genome shotgun (WGS) entry which is preliminary data.</text>
</comment>
<dbReference type="Pfam" id="PF01590">
    <property type="entry name" value="GAF"/>
    <property type="match status" value="1"/>
</dbReference>
<dbReference type="InterPro" id="IPR005467">
    <property type="entry name" value="His_kinase_dom"/>
</dbReference>
<evidence type="ECO:0000259" key="20">
    <source>
        <dbReference type="PROSITE" id="PS50109"/>
    </source>
</evidence>
<evidence type="ECO:0000259" key="19">
    <source>
        <dbReference type="PROSITE" id="PS50046"/>
    </source>
</evidence>
<dbReference type="InterPro" id="IPR016132">
    <property type="entry name" value="Phyto_chromo_attachment"/>
</dbReference>
<dbReference type="Gene3D" id="6.10.340.10">
    <property type="match status" value="1"/>
</dbReference>
<dbReference type="SUPFAM" id="SSF47384">
    <property type="entry name" value="Homodimeric domain of signal transducing histidine kinase"/>
    <property type="match status" value="1"/>
</dbReference>
<keyword evidence="6 17" id="KW-0597">Phosphoprotein</keyword>
<keyword evidence="7" id="KW-0808">Transferase</keyword>
<dbReference type="InterPro" id="IPR036097">
    <property type="entry name" value="HisK_dim/P_sf"/>
</dbReference>
<dbReference type="Pfam" id="PF00672">
    <property type="entry name" value="HAMP"/>
    <property type="match status" value="1"/>
</dbReference>
<evidence type="ECO:0000256" key="18">
    <source>
        <dbReference type="SAM" id="Phobius"/>
    </source>
</evidence>
<dbReference type="SMART" id="SM00091">
    <property type="entry name" value="PAS"/>
    <property type="match status" value="2"/>
</dbReference>
<dbReference type="FunFam" id="1.10.287.130:FF:000038">
    <property type="entry name" value="Sensory transduction histidine kinase"/>
    <property type="match status" value="1"/>
</dbReference>
<dbReference type="InterPro" id="IPR003018">
    <property type="entry name" value="GAF"/>
</dbReference>
<dbReference type="Proteomes" id="UP000662185">
    <property type="component" value="Unassembled WGS sequence"/>
</dbReference>
<evidence type="ECO:0000256" key="2">
    <source>
        <dbReference type="ARBA" id="ARBA00004651"/>
    </source>
</evidence>
<dbReference type="CDD" id="cd06225">
    <property type="entry name" value="HAMP"/>
    <property type="match status" value="1"/>
</dbReference>
<evidence type="ECO:0000256" key="15">
    <source>
        <dbReference type="ARBA" id="ARBA00023306"/>
    </source>
</evidence>
<dbReference type="FunFam" id="3.30.565.10:FF:000010">
    <property type="entry name" value="Sensor histidine kinase RcsC"/>
    <property type="match status" value="1"/>
</dbReference>
<evidence type="ECO:0000259" key="24">
    <source>
        <dbReference type="PROSITE" id="PS50885"/>
    </source>
</evidence>
<evidence type="ECO:0000256" key="12">
    <source>
        <dbReference type="ARBA" id="ARBA00022989"/>
    </source>
</evidence>
<dbReference type="InterPro" id="IPR035965">
    <property type="entry name" value="PAS-like_dom_sf"/>
</dbReference>
<keyword evidence="14 18" id="KW-0472">Membrane</keyword>
<evidence type="ECO:0000256" key="1">
    <source>
        <dbReference type="ARBA" id="ARBA00000085"/>
    </source>
</evidence>
<comment type="catalytic activity">
    <reaction evidence="1">
        <text>ATP + protein L-histidine = ADP + protein N-phospho-L-histidine.</text>
        <dbReference type="EC" id="2.7.13.3"/>
    </reaction>
</comment>
<dbReference type="RefSeq" id="WP_190564001.1">
    <property type="nucleotide sequence ID" value="NZ_JACJQU010000018.1"/>
</dbReference>
<dbReference type="CDD" id="cd16922">
    <property type="entry name" value="HATPase_EvgS-ArcB-TorS-like"/>
    <property type="match status" value="1"/>
</dbReference>
<dbReference type="Pfam" id="PF02518">
    <property type="entry name" value="HATPase_c"/>
    <property type="match status" value="1"/>
</dbReference>
<evidence type="ECO:0000313" key="25">
    <source>
        <dbReference type="EMBL" id="MBD2296042.1"/>
    </source>
</evidence>
<evidence type="ECO:0000256" key="13">
    <source>
        <dbReference type="ARBA" id="ARBA00023012"/>
    </source>
</evidence>
<keyword evidence="9" id="KW-0547">Nucleotide-binding</keyword>
<dbReference type="SMART" id="SM00387">
    <property type="entry name" value="HATPase_c"/>
    <property type="match status" value="1"/>
</dbReference>
<dbReference type="PROSITE" id="PS50113">
    <property type="entry name" value="PAC"/>
    <property type="match status" value="2"/>
</dbReference>
<dbReference type="InterPro" id="IPR013655">
    <property type="entry name" value="PAS_fold_3"/>
</dbReference>
<dbReference type="SMART" id="SM00448">
    <property type="entry name" value="REC"/>
    <property type="match status" value="1"/>
</dbReference>